<dbReference type="PROSITE" id="PS51900">
    <property type="entry name" value="CB"/>
    <property type="match status" value="1"/>
</dbReference>
<evidence type="ECO:0000256" key="5">
    <source>
        <dbReference type="ARBA" id="ARBA00023172"/>
    </source>
</evidence>
<evidence type="ECO:0000256" key="3">
    <source>
        <dbReference type="ARBA" id="ARBA00022908"/>
    </source>
</evidence>
<keyword evidence="10" id="KW-1185">Reference proteome</keyword>
<organism evidence="9 10">
    <name type="scientific">Clostridium cadaveris</name>
    <dbReference type="NCBI Taxonomy" id="1529"/>
    <lineage>
        <taxon>Bacteria</taxon>
        <taxon>Bacillati</taxon>
        <taxon>Bacillota</taxon>
        <taxon>Clostridia</taxon>
        <taxon>Eubacteriales</taxon>
        <taxon>Clostridiaceae</taxon>
        <taxon>Clostridium</taxon>
    </lineage>
</organism>
<dbReference type="InterPro" id="IPR044068">
    <property type="entry name" value="CB"/>
</dbReference>
<evidence type="ECO:0000313" key="10">
    <source>
        <dbReference type="Proteomes" id="UP000182135"/>
    </source>
</evidence>
<dbReference type="Gene3D" id="1.10.443.10">
    <property type="entry name" value="Intergrase catalytic core"/>
    <property type="match status" value="1"/>
</dbReference>
<evidence type="ECO:0000256" key="2">
    <source>
        <dbReference type="ARBA" id="ARBA00008857"/>
    </source>
</evidence>
<dbReference type="InterPro" id="IPR002104">
    <property type="entry name" value="Integrase_catalytic"/>
</dbReference>
<dbReference type="PANTHER" id="PTHR30349:SF64">
    <property type="entry name" value="PROPHAGE INTEGRASE INTD-RELATED"/>
    <property type="match status" value="1"/>
</dbReference>
<dbReference type="PROSITE" id="PS51898">
    <property type="entry name" value="TYR_RECOMBINASE"/>
    <property type="match status" value="1"/>
</dbReference>
<evidence type="ECO:0000256" key="6">
    <source>
        <dbReference type="PROSITE-ProRule" id="PRU01248"/>
    </source>
</evidence>
<dbReference type="Gene3D" id="1.10.150.130">
    <property type="match status" value="2"/>
</dbReference>
<name>A0A1I2JXE0_9CLOT</name>
<dbReference type="InterPro" id="IPR050090">
    <property type="entry name" value="Tyrosine_recombinase_XerCD"/>
</dbReference>
<feature type="domain" description="Core-binding (CB)" evidence="8">
    <location>
        <begin position="173"/>
        <end position="259"/>
    </location>
</feature>
<feature type="domain" description="Tyr recombinase" evidence="7">
    <location>
        <begin position="280"/>
        <end position="484"/>
    </location>
</feature>
<dbReference type="RefSeq" id="WP_074844520.1">
    <property type="nucleotide sequence ID" value="NZ_FOOE01000003.1"/>
</dbReference>
<dbReference type="InterPro" id="IPR013762">
    <property type="entry name" value="Integrase-like_cat_sf"/>
</dbReference>
<dbReference type="CDD" id="cd01189">
    <property type="entry name" value="INT_ICEBs1_C_like"/>
    <property type="match status" value="1"/>
</dbReference>
<protein>
    <submittedName>
        <fullName evidence="9">Site-specific recombinase XerD</fullName>
    </submittedName>
</protein>
<proteinExistence type="inferred from homology"/>
<dbReference type="EMBL" id="FOOE01000003">
    <property type="protein sequence ID" value="SFF57501.1"/>
    <property type="molecule type" value="Genomic_DNA"/>
</dbReference>
<sequence length="492" mass="57734">MVAGHLRKQNGYFQMIISYKDINGKRRTKSISTGLPVKGNQKRAEAMLIEVRKNFNPEDAKINKSISLHKFFDKWLRDNLKNVDQEKYAIYVYNVKNFLNPYFEKLKICICNVRVTDIENYYNYEKAENHVTNMFILQLHEIIRLALDYAVILGLIEINPANNINPVTNEVSILFTNFLLEWLEMIKECVEETTFASYTSMIKRCIIPYFKDKKYTLIDIEENPKYIQDYYKFELNKGLSANTVIHRHANIRKALQYAFQIGLIKSNPADRIERPKKKKYVASYYNTKELNKLFKVSKGDPMELAIILAAFYGLRRSEIVGLKWRAIDFKKKTITIKYTVTEINIDGKSKIVEKERTKSKSSCRTLPLVKPFEDLLIKIYLKQQKNKKLCGDCYCKDYIEFIYVNEIGERIKPNYLTQHFEILLKNNCLRKIRFHDLRHSCASLLYDNGVNLKQIQEWLGHSDISTTSNIYTHLDYNSKVSSANAILTVFPK</sequence>
<dbReference type="Proteomes" id="UP000182135">
    <property type="component" value="Unassembled WGS sequence"/>
</dbReference>
<dbReference type="STRING" id="1529.SAMN04487885_10353"/>
<dbReference type="InterPro" id="IPR004107">
    <property type="entry name" value="Integrase_SAM-like_N"/>
</dbReference>
<comment type="function">
    <text evidence="1">Site-specific tyrosine recombinase, which acts by catalyzing the cutting and rejoining of the recombining DNA molecules.</text>
</comment>
<evidence type="ECO:0000259" key="7">
    <source>
        <dbReference type="PROSITE" id="PS51898"/>
    </source>
</evidence>
<evidence type="ECO:0000256" key="4">
    <source>
        <dbReference type="ARBA" id="ARBA00023125"/>
    </source>
</evidence>
<keyword evidence="5" id="KW-0233">DNA recombination</keyword>
<accession>A0A1I2JXE0</accession>
<gene>
    <name evidence="9" type="ORF">SAMN04487885_10353</name>
</gene>
<comment type="similarity">
    <text evidence="2">Belongs to the 'phage' integrase family.</text>
</comment>
<evidence type="ECO:0000313" key="9">
    <source>
        <dbReference type="EMBL" id="SFF57501.1"/>
    </source>
</evidence>
<dbReference type="PANTHER" id="PTHR30349">
    <property type="entry name" value="PHAGE INTEGRASE-RELATED"/>
    <property type="match status" value="1"/>
</dbReference>
<dbReference type="Pfam" id="PF14659">
    <property type="entry name" value="Phage_int_SAM_3"/>
    <property type="match status" value="1"/>
</dbReference>
<dbReference type="GO" id="GO:0006310">
    <property type="term" value="P:DNA recombination"/>
    <property type="evidence" value="ECO:0007669"/>
    <property type="project" value="UniProtKB-KW"/>
</dbReference>
<evidence type="ECO:0000259" key="8">
    <source>
        <dbReference type="PROSITE" id="PS51900"/>
    </source>
</evidence>
<dbReference type="GO" id="GO:0003677">
    <property type="term" value="F:DNA binding"/>
    <property type="evidence" value="ECO:0007669"/>
    <property type="project" value="UniProtKB-UniRule"/>
</dbReference>
<dbReference type="InterPro" id="IPR011010">
    <property type="entry name" value="DNA_brk_join_enz"/>
</dbReference>
<dbReference type="GO" id="GO:0015074">
    <property type="term" value="P:DNA integration"/>
    <property type="evidence" value="ECO:0007669"/>
    <property type="project" value="UniProtKB-KW"/>
</dbReference>
<dbReference type="AlphaFoldDB" id="A0A1I2JXE0"/>
<dbReference type="eggNOG" id="COG0582">
    <property type="taxonomic scope" value="Bacteria"/>
</dbReference>
<evidence type="ECO:0000256" key="1">
    <source>
        <dbReference type="ARBA" id="ARBA00003283"/>
    </source>
</evidence>
<keyword evidence="4 6" id="KW-0238">DNA-binding</keyword>
<dbReference type="OrthoDB" id="9785687at2"/>
<dbReference type="SUPFAM" id="SSF56349">
    <property type="entry name" value="DNA breaking-rejoining enzymes"/>
    <property type="match status" value="2"/>
</dbReference>
<reference evidence="9 10" key="1">
    <citation type="submission" date="2016-10" db="EMBL/GenBank/DDBJ databases">
        <authorList>
            <person name="de Groot N.N."/>
        </authorList>
    </citation>
    <scope>NUCLEOTIDE SEQUENCE [LARGE SCALE GENOMIC DNA]</scope>
    <source>
        <strain evidence="9 10">NLAE-zl-G419</strain>
    </source>
</reference>
<keyword evidence="3" id="KW-0229">DNA integration</keyword>
<dbReference type="InterPro" id="IPR010998">
    <property type="entry name" value="Integrase_recombinase_N"/>
</dbReference>
<dbReference type="Pfam" id="PF00589">
    <property type="entry name" value="Phage_integrase"/>
    <property type="match status" value="1"/>
</dbReference>